<sequence length="405" mass="44561">MIDEHLITTDHVGSTHSGTHFSDKSTISNLGLRNPQISKITIWQYRNNHDFIGCLKVDYNNQDNGIEHGAGKGGTKTEITLAPGEYIVTLEGDFSGGALSKFKLSTNKGHVYGPIGGYSNGGSAFNWSSSSFTVGSEIKKTLGLHYFTGTCDTEYIRSLQAVFSQSLRKERSPAVKYERQAPSDPGASENTALLSEFTRNIMSPIATLLVGPKPDVFHVYERIVCRLPFFTAALNGQFREASHKRILMPEDDPSSIAALVEFLYTGHYTYPHISEDKSSSPDVSEDESFSSDVPLVDSAEGIFHIGVYVVASKYDCQELSKAAIVSVANVLDGLKGIESVRLWKEAYQSGLNLGHVKDFPELNSKMVGMLKEVYAEHQEEMAMTVKDIPELGNDLLKLMVEHATF</sequence>
<reference evidence="3 4" key="1">
    <citation type="journal article" date="2018" name="Nat. Ecol. Evol.">
        <title>Pezizomycetes genomes reveal the molecular basis of ectomycorrhizal truffle lifestyle.</title>
        <authorList>
            <person name="Murat C."/>
            <person name="Payen T."/>
            <person name="Noel B."/>
            <person name="Kuo A."/>
            <person name="Morin E."/>
            <person name="Chen J."/>
            <person name="Kohler A."/>
            <person name="Krizsan K."/>
            <person name="Balestrini R."/>
            <person name="Da Silva C."/>
            <person name="Montanini B."/>
            <person name="Hainaut M."/>
            <person name="Levati E."/>
            <person name="Barry K.W."/>
            <person name="Belfiori B."/>
            <person name="Cichocki N."/>
            <person name="Clum A."/>
            <person name="Dockter R.B."/>
            <person name="Fauchery L."/>
            <person name="Guy J."/>
            <person name="Iotti M."/>
            <person name="Le Tacon F."/>
            <person name="Lindquist E.A."/>
            <person name="Lipzen A."/>
            <person name="Malagnac F."/>
            <person name="Mello A."/>
            <person name="Molinier V."/>
            <person name="Miyauchi S."/>
            <person name="Poulain J."/>
            <person name="Riccioni C."/>
            <person name="Rubini A."/>
            <person name="Sitrit Y."/>
            <person name="Splivallo R."/>
            <person name="Traeger S."/>
            <person name="Wang M."/>
            <person name="Zifcakova L."/>
            <person name="Wipf D."/>
            <person name="Zambonelli A."/>
            <person name="Paolocci F."/>
            <person name="Nowrousian M."/>
            <person name="Ottonello S."/>
            <person name="Baldrian P."/>
            <person name="Spatafora J.W."/>
            <person name="Henrissat B."/>
            <person name="Nagy L.G."/>
            <person name="Aury J.M."/>
            <person name="Wincker P."/>
            <person name="Grigoriev I.V."/>
            <person name="Bonfante P."/>
            <person name="Martin F.M."/>
        </authorList>
    </citation>
    <scope>NUCLEOTIDE SEQUENCE [LARGE SCALE GENOMIC DNA]</scope>
    <source>
        <strain evidence="3 4">CCBAS932</strain>
    </source>
</reference>
<dbReference type="OrthoDB" id="6359816at2759"/>
<dbReference type="PANTHER" id="PTHR47843">
    <property type="entry name" value="BTB DOMAIN-CONTAINING PROTEIN-RELATED"/>
    <property type="match status" value="1"/>
</dbReference>
<proteinExistence type="predicted"/>
<organism evidence="3 4">
    <name type="scientific">Morchella conica CCBAS932</name>
    <dbReference type="NCBI Taxonomy" id="1392247"/>
    <lineage>
        <taxon>Eukaryota</taxon>
        <taxon>Fungi</taxon>
        <taxon>Dikarya</taxon>
        <taxon>Ascomycota</taxon>
        <taxon>Pezizomycotina</taxon>
        <taxon>Pezizomycetes</taxon>
        <taxon>Pezizales</taxon>
        <taxon>Morchellaceae</taxon>
        <taxon>Morchella</taxon>
    </lineage>
</organism>
<evidence type="ECO:0000259" key="1">
    <source>
        <dbReference type="PROSITE" id="PS50097"/>
    </source>
</evidence>
<dbReference type="Pfam" id="PF01419">
    <property type="entry name" value="Jacalin"/>
    <property type="match status" value="1"/>
</dbReference>
<dbReference type="InParanoid" id="A0A3N4KC98"/>
<dbReference type="SMART" id="SM00915">
    <property type="entry name" value="Jacalin"/>
    <property type="match status" value="1"/>
</dbReference>
<dbReference type="InterPro" id="IPR000210">
    <property type="entry name" value="BTB/POZ_dom"/>
</dbReference>
<accession>A0A3N4KC98</accession>
<gene>
    <name evidence="3" type="ORF">P167DRAFT_609774</name>
</gene>
<dbReference type="InterPro" id="IPR011333">
    <property type="entry name" value="SKP1/BTB/POZ_sf"/>
</dbReference>
<dbReference type="SUPFAM" id="SSF51101">
    <property type="entry name" value="Mannose-binding lectins"/>
    <property type="match status" value="1"/>
</dbReference>
<dbReference type="CDD" id="cd18186">
    <property type="entry name" value="BTB_POZ_ZBTB_KLHL-like"/>
    <property type="match status" value="1"/>
</dbReference>
<dbReference type="EMBL" id="ML119204">
    <property type="protein sequence ID" value="RPB06942.1"/>
    <property type="molecule type" value="Genomic_DNA"/>
</dbReference>
<evidence type="ECO:0000313" key="3">
    <source>
        <dbReference type="EMBL" id="RPB06942.1"/>
    </source>
</evidence>
<dbReference type="Gene3D" id="3.30.710.10">
    <property type="entry name" value="Potassium Channel Kv1.1, Chain A"/>
    <property type="match status" value="1"/>
</dbReference>
<evidence type="ECO:0000313" key="4">
    <source>
        <dbReference type="Proteomes" id="UP000277580"/>
    </source>
</evidence>
<evidence type="ECO:0000259" key="2">
    <source>
        <dbReference type="PROSITE" id="PS51752"/>
    </source>
</evidence>
<evidence type="ECO:0008006" key="5">
    <source>
        <dbReference type="Google" id="ProtNLM"/>
    </source>
</evidence>
<name>A0A3N4KC98_9PEZI</name>
<protein>
    <recommendedName>
        <fullName evidence="5">BTB domain-containing protein</fullName>
    </recommendedName>
</protein>
<dbReference type="STRING" id="1392247.A0A3N4KC98"/>
<dbReference type="SUPFAM" id="SSF54695">
    <property type="entry name" value="POZ domain"/>
    <property type="match status" value="1"/>
</dbReference>
<dbReference type="AlphaFoldDB" id="A0A3N4KC98"/>
<feature type="domain" description="Jacalin-type lectin" evidence="2">
    <location>
        <begin position="6"/>
        <end position="165"/>
    </location>
</feature>
<dbReference type="Gene3D" id="2.100.10.30">
    <property type="entry name" value="Jacalin-like lectin domain"/>
    <property type="match status" value="1"/>
</dbReference>
<dbReference type="InterPro" id="IPR001229">
    <property type="entry name" value="Jacalin-like_lectin_dom"/>
</dbReference>
<dbReference type="InterPro" id="IPR036404">
    <property type="entry name" value="Jacalin-like_lectin_dom_sf"/>
</dbReference>
<dbReference type="PROSITE" id="PS51752">
    <property type="entry name" value="JACALIN_LECTIN"/>
    <property type="match status" value="1"/>
</dbReference>
<feature type="domain" description="BTB" evidence="1">
    <location>
        <begin position="206"/>
        <end position="272"/>
    </location>
</feature>
<keyword evidence="4" id="KW-1185">Reference proteome</keyword>
<dbReference type="Proteomes" id="UP000277580">
    <property type="component" value="Unassembled WGS sequence"/>
</dbReference>
<dbReference type="PROSITE" id="PS50097">
    <property type="entry name" value="BTB"/>
    <property type="match status" value="1"/>
</dbReference>